<evidence type="ECO:0000256" key="8">
    <source>
        <dbReference type="ARBA" id="ARBA00017684"/>
    </source>
</evidence>
<feature type="binding site" evidence="18">
    <location>
        <position position="149"/>
    </location>
    <ligand>
        <name>NAD(+)</name>
        <dbReference type="ChEBI" id="CHEBI:57540"/>
    </ligand>
</feature>
<dbReference type="NCBIfam" id="TIGR01357">
    <property type="entry name" value="aroB"/>
    <property type="match status" value="1"/>
</dbReference>
<evidence type="ECO:0000256" key="17">
    <source>
        <dbReference type="ARBA" id="ARBA00023285"/>
    </source>
</evidence>
<comment type="similarity">
    <text evidence="6 18">Belongs to the sugar phosphate cyclases superfamily. Dehydroquinate synthase family.</text>
</comment>
<dbReference type="PIRSF" id="PIRSF001455">
    <property type="entry name" value="DHQ_synth"/>
    <property type="match status" value="1"/>
</dbReference>
<comment type="cofactor">
    <cofactor evidence="18">
        <name>Co(2+)</name>
        <dbReference type="ChEBI" id="CHEBI:48828"/>
    </cofactor>
    <cofactor evidence="18">
        <name>Zn(2+)</name>
        <dbReference type="ChEBI" id="CHEBI:29105"/>
    </cofactor>
    <text evidence="18">Binds 1 divalent metal cation per subunit. Can use either Co(2+) or Zn(2+).</text>
</comment>
<keyword evidence="10 18" id="KW-0028">Amino-acid biosynthesis</keyword>
<dbReference type="InterPro" id="IPR030963">
    <property type="entry name" value="DHQ_synth_fam"/>
</dbReference>
<keyword evidence="12 18" id="KW-0547">Nucleotide-binding</keyword>
<evidence type="ECO:0000259" key="19">
    <source>
        <dbReference type="Pfam" id="PF01761"/>
    </source>
</evidence>
<dbReference type="Pfam" id="PF01761">
    <property type="entry name" value="DHQ_synthase"/>
    <property type="match status" value="1"/>
</dbReference>
<feature type="domain" description="3-dehydroquinate synthase N-terminal" evidence="19">
    <location>
        <begin position="65"/>
        <end position="177"/>
    </location>
</feature>
<dbReference type="SUPFAM" id="SSF56796">
    <property type="entry name" value="Dehydroquinate synthase-like"/>
    <property type="match status" value="1"/>
</dbReference>
<comment type="subcellular location">
    <subcellularLocation>
        <location evidence="4 18">Cytoplasm</location>
    </subcellularLocation>
</comment>
<evidence type="ECO:0000256" key="10">
    <source>
        <dbReference type="ARBA" id="ARBA00022605"/>
    </source>
</evidence>
<dbReference type="GO" id="GO:0009423">
    <property type="term" value="P:chorismate biosynthetic process"/>
    <property type="evidence" value="ECO:0007669"/>
    <property type="project" value="UniProtKB-UniRule"/>
</dbReference>
<keyword evidence="13 18" id="KW-0862">Zinc</keyword>
<proteinExistence type="inferred from homology"/>
<dbReference type="InterPro" id="IPR016037">
    <property type="entry name" value="DHQ_synth_AroB"/>
</dbReference>
<protein>
    <recommendedName>
        <fullName evidence="8 18">3-dehydroquinate synthase</fullName>
        <shortName evidence="18">DHQS</shortName>
        <ecNumber evidence="7 18">4.2.3.4</ecNumber>
    </recommendedName>
</protein>
<feature type="domain" description="3-dehydroquinate synthase C-terminal" evidence="20">
    <location>
        <begin position="179"/>
        <end position="324"/>
    </location>
</feature>
<keyword evidence="11 18" id="KW-0479">Metal-binding</keyword>
<dbReference type="EC" id="4.2.3.4" evidence="7 18"/>
<feature type="binding site" evidence="18">
    <location>
        <begin position="103"/>
        <end position="107"/>
    </location>
    <ligand>
        <name>NAD(+)</name>
        <dbReference type="ChEBI" id="CHEBI:57540"/>
    </ligand>
</feature>
<dbReference type="GO" id="GO:0003856">
    <property type="term" value="F:3-dehydroquinate synthase activity"/>
    <property type="evidence" value="ECO:0007669"/>
    <property type="project" value="UniProtKB-UniRule"/>
</dbReference>
<comment type="caution">
    <text evidence="21">The sequence shown here is derived from an EMBL/GenBank/DDBJ whole genome shotgun (WGS) entry which is preliminary data.</text>
</comment>
<dbReference type="Gene3D" id="1.20.1090.10">
    <property type="entry name" value="Dehydroquinate synthase-like - alpha domain"/>
    <property type="match status" value="1"/>
</dbReference>
<dbReference type="GO" id="GO:0008652">
    <property type="term" value="P:amino acid biosynthetic process"/>
    <property type="evidence" value="ECO:0007669"/>
    <property type="project" value="UniProtKB-KW"/>
</dbReference>
<comment type="function">
    <text evidence="3 18">Catalyzes the conversion of 3-deoxy-D-arabino-heptulosonate 7-phosphate (DAHP) to dehydroquinate (DHQ).</text>
</comment>
<feature type="binding site" evidence="18">
    <location>
        <position position="262"/>
    </location>
    <ligand>
        <name>Zn(2+)</name>
        <dbReference type="ChEBI" id="CHEBI:29105"/>
    </ligand>
</feature>
<dbReference type="PANTHER" id="PTHR43622">
    <property type="entry name" value="3-DEHYDROQUINATE SYNTHASE"/>
    <property type="match status" value="1"/>
</dbReference>
<keyword evidence="15 18" id="KW-0057">Aromatic amino acid biosynthesis</keyword>
<evidence type="ECO:0000256" key="5">
    <source>
        <dbReference type="ARBA" id="ARBA00004661"/>
    </source>
</evidence>
<evidence type="ECO:0000313" key="21">
    <source>
        <dbReference type="EMBL" id="PCI81182.1"/>
    </source>
</evidence>
<dbReference type="GO" id="GO:0005737">
    <property type="term" value="C:cytoplasm"/>
    <property type="evidence" value="ECO:0007669"/>
    <property type="project" value="UniProtKB-SubCell"/>
</dbReference>
<comment type="pathway">
    <text evidence="5 18">Metabolic intermediate biosynthesis; chorismate biosynthesis; chorismate from D-erythrose 4-phosphate and phosphoenolpyruvate: step 2/7.</text>
</comment>
<feature type="binding site" evidence="18">
    <location>
        <position position="182"/>
    </location>
    <ligand>
        <name>Zn(2+)</name>
        <dbReference type="ChEBI" id="CHEBI:29105"/>
    </ligand>
</feature>
<dbReference type="UniPathway" id="UPA00053">
    <property type="reaction ID" value="UER00085"/>
</dbReference>
<dbReference type="InterPro" id="IPR056179">
    <property type="entry name" value="DHQS_C"/>
</dbReference>
<dbReference type="GO" id="GO:0009073">
    <property type="term" value="P:aromatic amino acid family biosynthetic process"/>
    <property type="evidence" value="ECO:0007669"/>
    <property type="project" value="UniProtKB-KW"/>
</dbReference>
<sequence>MITVDVELGERSYPIFIGRGLLNKAELVAPYLGKGRVVIVSNDVVAPLYLNKAKQLFPGLDVAEIILPDGEAHKDLDAISHIYNILLAGKYDRNTLLVALGGGVVGDITGFAAATYLRGINFIQIPTTLLAQVDSSVGGKTGVNHPLGKNMIGAFHQPRCVLADIDVLSTLPQREVKAGLAEVLKYGLIYDAGFFDWLAANSRGIGESDSALLSQTIKVCCEIKAEIVTQDEKESGVRALLNLGHTFGHAIETASGYGNWLHGETVAMGIVMAADLSRKLGWIDLQVAQRIRAVLEESFGMPVLPPADISVEQYLDLMLSDKKAESGKIKFVLLKAIGEGVVDGDIEPALLESTLTAGDNLCK</sequence>
<dbReference type="CDD" id="cd08195">
    <property type="entry name" value="DHQS"/>
    <property type="match status" value="1"/>
</dbReference>
<evidence type="ECO:0000256" key="6">
    <source>
        <dbReference type="ARBA" id="ARBA00005412"/>
    </source>
</evidence>
<evidence type="ECO:0000256" key="9">
    <source>
        <dbReference type="ARBA" id="ARBA00022490"/>
    </source>
</evidence>
<evidence type="ECO:0000256" key="7">
    <source>
        <dbReference type="ARBA" id="ARBA00013031"/>
    </source>
</evidence>
<evidence type="ECO:0000256" key="4">
    <source>
        <dbReference type="ARBA" id="ARBA00004496"/>
    </source>
</evidence>
<keyword evidence="17 18" id="KW-0170">Cobalt</keyword>
<dbReference type="Gene3D" id="3.40.50.1970">
    <property type="match status" value="1"/>
</dbReference>
<comment type="cofactor">
    <cofactor evidence="2 18">
        <name>NAD(+)</name>
        <dbReference type="ChEBI" id="CHEBI:57540"/>
    </cofactor>
</comment>
<evidence type="ECO:0000256" key="13">
    <source>
        <dbReference type="ARBA" id="ARBA00022833"/>
    </source>
</evidence>
<evidence type="ECO:0000256" key="12">
    <source>
        <dbReference type="ARBA" id="ARBA00022741"/>
    </source>
</evidence>
<evidence type="ECO:0000259" key="20">
    <source>
        <dbReference type="Pfam" id="PF24621"/>
    </source>
</evidence>
<dbReference type="GO" id="GO:0000166">
    <property type="term" value="F:nucleotide binding"/>
    <property type="evidence" value="ECO:0007669"/>
    <property type="project" value="UniProtKB-KW"/>
</dbReference>
<dbReference type="EMBL" id="NVUL01000006">
    <property type="protein sequence ID" value="PCI81182.1"/>
    <property type="molecule type" value="Genomic_DNA"/>
</dbReference>
<gene>
    <name evidence="18" type="primary">aroB</name>
    <name evidence="21" type="ORF">COB20_02130</name>
</gene>
<dbReference type="Proteomes" id="UP000218767">
    <property type="component" value="Unassembled WGS sequence"/>
</dbReference>
<dbReference type="Pfam" id="PF24621">
    <property type="entry name" value="DHQS_C"/>
    <property type="match status" value="1"/>
</dbReference>
<dbReference type="PANTHER" id="PTHR43622:SF7">
    <property type="entry name" value="3-DEHYDROQUINATE SYNTHASE, CHLOROPLASTIC"/>
    <property type="match status" value="1"/>
</dbReference>
<evidence type="ECO:0000256" key="2">
    <source>
        <dbReference type="ARBA" id="ARBA00001911"/>
    </source>
</evidence>
<evidence type="ECO:0000256" key="11">
    <source>
        <dbReference type="ARBA" id="ARBA00022723"/>
    </source>
</evidence>
<evidence type="ECO:0000256" key="3">
    <source>
        <dbReference type="ARBA" id="ARBA00003485"/>
    </source>
</evidence>
<evidence type="ECO:0000256" key="15">
    <source>
        <dbReference type="ARBA" id="ARBA00023141"/>
    </source>
</evidence>
<keyword evidence="14 18" id="KW-0520">NAD</keyword>
<comment type="caution">
    <text evidence="18">Lacks conserved residue(s) required for the propagation of feature annotation.</text>
</comment>
<dbReference type="GO" id="GO:0046872">
    <property type="term" value="F:metal ion binding"/>
    <property type="evidence" value="ECO:0007669"/>
    <property type="project" value="UniProtKB-KW"/>
</dbReference>
<evidence type="ECO:0000313" key="22">
    <source>
        <dbReference type="Proteomes" id="UP000218767"/>
    </source>
</evidence>
<dbReference type="InterPro" id="IPR050071">
    <property type="entry name" value="Dehydroquinate_synthase"/>
</dbReference>
<evidence type="ECO:0000256" key="14">
    <source>
        <dbReference type="ARBA" id="ARBA00023027"/>
    </source>
</evidence>
<evidence type="ECO:0000256" key="18">
    <source>
        <dbReference type="HAMAP-Rule" id="MF_00110"/>
    </source>
</evidence>
<dbReference type="FunFam" id="3.40.50.1970:FF:000001">
    <property type="entry name" value="3-dehydroquinate synthase"/>
    <property type="match status" value="1"/>
</dbReference>
<keyword evidence="16 18" id="KW-0456">Lyase</keyword>
<dbReference type="AlphaFoldDB" id="A0A2A4XET9"/>
<dbReference type="HAMAP" id="MF_00110">
    <property type="entry name" value="DHQ_synthase"/>
    <property type="match status" value="1"/>
</dbReference>
<reference evidence="22" key="1">
    <citation type="submission" date="2017-08" db="EMBL/GenBank/DDBJ databases">
        <title>A dynamic microbial community with high functional redundancy inhabits the cold, oxic subseafloor aquifer.</title>
        <authorList>
            <person name="Tully B.J."/>
            <person name="Wheat C.G."/>
            <person name="Glazer B.T."/>
            <person name="Huber J.A."/>
        </authorList>
    </citation>
    <scope>NUCLEOTIDE SEQUENCE [LARGE SCALE GENOMIC DNA]</scope>
</reference>
<feature type="binding site" evidence="18">
    <location>
        <begin position="127"/>
        <end position="128"/>
    </location>
    <ligand>
        <name>NAD(+)</name>
        <dbReference type="ChEBI" id="CHEBI:57540"/>
    </ligand>
</feature>
<feature type="binding site" evidence="18">
    <location>
        <position position="140"/>
    </location>
    <ligand>
        <name>NAD(+)</name>
        <dbReference type="ChEBI" id="CHEBI:57540"/>
    </ligand>
</feature>
<dbReference type="InterPro" id="IPR030960">
    <property type="entry name" value="DHQS/DOIS_N"/>
</dbReference>
<evidence type="ECO:0000256" key="16">
    <source>
        <dbReference type="ARBA" id="ARBA00023239"/>
    </source>
</evidence>
<comment type="catalytic activity">
    <reaction evidence="1 18">
        <text>7-phospho-2-dehydro-3-deoxy-D-arabino-heptonate = 3-dehydroquinate + phosphate</text>
        <dbReference type="Rhea" id="RHEA:21968"/>
        <dbReference type="ChEBI" id="CHEBI:32364"/>
        <dbReference type="ChEBI" id="CHEBI:43474"/>
        <dbReference type="ChEBI" id="CHEBI:58394"/>
        <dbReference type="EC" id="4.2.3.4"/>
    </reaction>
</comment>
<name>A0A2A4XET9_9GAMM</name>
<feature type="binding site" evidence="18">
    <location>
        <begin position="69"/>
        <end position="74"/>
    </location>
    <ligand>
        <name>NAD(+)</name>
        <dbReference type="ChEBI" id="CHEBI:57540"/>
    </ligand>
</feature>
<accession>A0A2A4XET9</accession>
<keyword evidence="9 18" id="KW-0963">Cytoplasm</keyword>
<evidence type="ECO:0000256" key="1">
    <source>
        <dbReference type="ARBA" id="ARBA00001393"/>
    </source>
</evidence>
<feature type="binding site" evidence="18">
    <location>
        <position position="245"/>
    </location>
    <ligand>
        <name>Zn(2+)</name>
        <dbReference type="ChEBI" id="CHEBI:29105"/>
    </ligand>
</feature>
<organism evidence="21 22">
    <name type="scientific">SAR86 cluster bacterium</name>
    <dbReference type="NCBI Taxonomy" id="2030880"/>
    <lineage>
        <taxon>Bacteria</taxon>
        <taxon>Pseudomonadati</taxon>
        <taxon>Pseudomonadota</taxon>
        <taxon>Gammaproteobacteria</taxon>
        <taxon>SAR86 cluster</taxon>
    </lineage>
</organism>